<keyword evidence="2" id="KW-1185">Reference proteome</keyword>
<name>A0A0P1AX15_PLAHL</name>
<dbReference type="Proteomes" id="UP000054928">
    <property type="component" value="Unassembled WGS sequence"/>
</dbReference>
<dbReference type="EMBL" id="CCYD01002047">
    <property type="protein sequence ID" value="CEG46172.1"/>
    <property type="molecule type" value="Genomic_DNA"/>
</dbReference>
<reference evidence="2" key="1">
    <citation type="submission" date="2014-09" db="EMBL/GenBank/DDBJ databases">
        <authorList>
            <person name="Sharma Rahul"/>
            <person name="Thines Marco"/>
        </authorList>
    </citation>
    <scope>NUCLEOTIDE SEQUENCE [LARGE SCALE GENOMIC DNA]</scope>
</reference>
<dbReference type="RefSeq" id="XP_036263369.1">
    <property type="nucleotide sequence ID" value="XM_036407112.1"/>
</dbReference>
<evidence type="ECO:0000313" key="1">
    <source>
        <dbReference type="EMBL" id="CEG46172.1"/>
    </source>
</evidence>
<dbReference type="GeneID" id="59052772"/>
<proteinExistence type="predicted"/>
<accession>A0A0P1AX15</accession>
<protein>
    <submittedName>
        <fullName evidence="1">Uncharacterized protein</fullName>
    </submittedName>
</protein>
<sequence>MIVYSARGFATVRKSELLSQLMLRLYLYGEQQYRAASTRDAAATSDDQRDYHEDLIYKTLIHC</sequence>
<organism evidence="1 2">
    <name type="scientific">Plasmopara halstedii</name>
    <name type="common">Downy mildew of sunflower</name>
    <dbReference type="NCBI Taxonomy" id="4781"/>
    <lineage>
        <taxon>Eukaryota</taxon>
        <taxon>Sar</taxon>
        <taxon>Stramenopiles</taxon>
        <taxon>Oomycota</taxon>
        <taxon>Peronosporomycetes</taxon>
        <taxon>Peronosporales</taxon>
        <taxon>Peronosporaceae</taxon>
        <taxon>Plasmopara</taxon>
    </lineage>
</organism>
<dbReference type="AlphaFoldDB" id="A0A0P1AX15"/>
<evidence type="ECO:0000313" key="2">
    <source>
        <dbReference type="Proteomes" id="UP000054928"/>
    </source>
</evidence>